<keyword evidence="5" id="KW-1185">Reference proteome</keyword>
<evidence type="ECO:0000256" key="3">
    <source>
        <dbReference type="SAM" id="Phobius"/>
    </source>
</evidence>
<dbReference type="PANTHER" id="PTHR31834">
    <property type="entry name" value="INITIATION-SPECIFIC ALPHA-1,6-MANNOSYLTRANSFERASE"/>
    <property type="match status" value="1"/>
</dbReference>
<comment type="caution">
    <text evidence="4">The sequence shown here is derived from an EMBL/GenBank/DDBJ whole genome shotgun (WGS) entry which is preliminary data.</text>
</comment>
<dbReference type="GO" id="GO:0000009">
    <property type="term" value="F:alpha-1,6-mannosyltransferase activity"/>
    <property type="evidence" value="ECO:0007669"/>
    <property type="project" value="InterPro"/>
</dbReference>
<gene>
    <name evidence="4" type="ORF">MPDQ_007246</name>
</gene>
<dbReference type="Proteomes" id="UP000319663">
    <property type="component" value="Unassembled WGS sequence"/>
</dbReference>
<evidence type="ECO:0008006" key="6">
    <source>
        <dbReference type="Google" id="ProtNLM"/>
    </source>
</evidence>
<feature type="compositionally biased region" description="Basic and acidic residues" evidence="2">
    <location>
        <begin position="351"/>
        <end position="366"/>
    </location>
</feature>
<comment type="similarity">
    <text evidence="1">Belongs to the glycosyltransferase 32 family.</text>
</comment>
<feature type="region of interest" description="Disordered" evidence="2">
    <location>
        <begin position="44"/>
        <end position="73"/>
    </location>
</feature>
<organism evidence="4 5">
    <name type="scientific">Monascus purpureus</name>
    <name type="common">Red mold</name>
    <name type="synonym">Monascus anka</name>
    <dbReference type="NCBI Taxonomy" id="5098"/>
    <lineage>
        <taxon>Eukaryota</taxon>
        <taxon>Fungi</taxon>
        <taxon>Dikarya</taxon>
        <taxon>Ascomycota</taxon>
        <taxon>Pezizomycotina</taxon>
        <taxon>Eurotiomycetes</taxon>
        <taxon>Eurotiomycetidae</taxon>
        <taxon>Eurotiales</taxon>
        <taxon>Aspergillaceae</taxon>
        <taxon>Monascus</taxon>
    </lineage>
</organism>
<dbReference type="InterPro" id="IPR039367">
    <property type="entry name" value="Och1-like"/>
</dbReference>
<feature type="transmembrane region" description="Helical" evidence="3">
    <location>
        <begin position="12"/>
        <end position="32"/>
    </location>
</feature>
<dbReference type="AlphaFoldDB" id="A0A507QSW1"/>
<dbReference type="OrthoDB" id="409543at2759"/>
<keyword evidence="3" id="KW-0472">Membrane</keyword>
<reference evidence="4 5" key="1">
    <citation type="submission" date="2019-06" db="EMBL/GenBank/DDBJ databases">
        <title>Wine fermentation using esterase from Monascus purpureus.</title>
        <authorList>
            <person name="Geng C."/>
            <person name="Zhang Y."/>
        </authorList>
    </citation>
    <scope>NUCLEOTIDE SEQUENCE [LARGE SCALE GENOMIC DNA]</scope>
    <source>
        <strain evidence="4">HQ1</strain>
    </source>
</reference>
<evidence type="ECO:0000256" key="2">
    <source>
        <dbReference type="SAM" id="MobiDB-lite"/>
    </source>
</evidence>
<evidence type="ECO:0000313" key="5">
    <source>
        <dbReference type="Proteomes" id="UP000319663"/>
    </source>
</evidence>
<dbReference type="PANTHER" id="PTHR31834:SF8">
    <property type="entry name" value="TRANSFERASE, PUTATIVE (AFU_ORTHOLOGUE AFUA_6G14040)-RELATED"/>
    <property type="match status" value="1"/>
</dbReference>
<sequence>MPIPIPKSQRFWRIFLLSPLLLLVIYLLILGWTPISQSIPAQIPLSPPPPESEAKPLPLKNIPETTPLSRPTAPSVPLLDAEFATTIPGIPDKVWQSAKDTVLSGDQLQWTRSWTEKNPSFRQELLTDKSSETFVRNRFEKTRPDIVELYNSLRVAILRADLLRYLILLAEGGIWSDLDVTCELEVSRWNISKVLAASNEPVVDMIVGLEFDLDWRGEGSQVASQFTNWVFAARPSSHHLEYIVDMIADKLRLIAHENGVGIDGLTLEMLRQEVVDVTGPKIMTIGLLKSLSLRLEKAVDDRNFSHIKEPRLIGDVLILPGNAFAAAQNGYPDDQGEKFVSHHYSGSWKAEAAEAREKWKQEKESGKSAGKMA</sequence>
<proteinExistence type="inferred from homology"/>
<dbReference type="Gene3D" id="3.90.550.20">
    <property type="match status" value="1"/>
</dbReference>
<dbReference type="EMBL" id="VIFY01000073">
    <property type="protein sequence ID" value="TQB71872.1"/>
    <property type="molecule type" value="Genomic_DNA"/>
</dbReference>
<evidence type="ECO:0000256" key="1">
    <source>
        <dbReference type="ARBA" id="ARBA00009003"/>
    </source>
</evidence>
<feature type="region of interest" description="Disordered" evidence="2">
    <location>
        <begin position="351"/>
        <end position="373"/>
    </location>
</feature>
<dbReference type="InterPro" id="IPR029044">
    <property type="entry name" value="Nucleotide-diphossugar_trans"/>
</dbReference>
<dbReference type="GO" id="GO:0006487">
    <property type="term" value="P:protein N-linked glycosylation"/>
    <property type="evidence" value="ECO:0007669"/>
    <property type="project" value="TreeGrafter"/>
</dbReference>
<dbReference type="InterPro" id="IPR007577">
    <property type="entry name" value="GlycoTrfase_DXD_sugar-bd_CS"/>
</dbReference>
<protein>
    <recommendedName>
        <fullName evidence="6">Membrane-bound alpha-1,6-mannosyltransferase Initiation-specific</fullName>
    </recommendedName>
</protein>
<dbReference type="Pfam" id="PF04488">
    <property type="entry name" value="Gly_transf_sug"/>
    <property type="match status" value="1"/>
</dbReference>
<keyword evidence="3" id="KW-0812">Transmembrane</keyword>
<evidence type="ECO:0000313" key="4">
    <source>
        <dbReference type="EMBL" id="TQB71872.1"/>
    </source>
</evidence>
<dbReference type="GO" id="GO:0000136">
    <property type="term" value="C:mannan polymerase complex"/>
    <property type="evidence" value="ECO:0007669"/>
    <property type="project" value="TreeGrafter"/>
</dbReference>
<dbReference type="SUPFAM" id="SSF53448">
    <property type="entry name" value="Nucleotide-diphospho-sugar transferases"/>
    <property type="match status" value="1"/>
</dbReference>
<keyword evidence="3" id="KW-1133">Transmembrane helix</keyword>
<name>A0A507QSW1_MONPU</name>
<accession>A0A507QSW1</accession>